<dbReference type="Pfam" id="PF25348">
    <property type="entry name" value="PH_CAYP2"/>
    <property type="match status" value="1"/>
</dbReference>
<evidence type="ECO:0000256" key="2">
    <source>
        <dbReference type="ARBA" id="ARBA00022737"/>
    </source>
</evidence>
<dbReference type="GO" id="GO:0046872">
    <property type="term" value="F:metal ion binding"/>
    <property type="evidence" value="ECO:0007669"/>
    <property type="project" value="UniProtKB-KW"/>
</dbReference>
<keyword evidence="1" id="KW-0479">Metal-binding</keyword>
<evidence type="ECO:0000256" key="4">
    <source>
        <dbReference type="SAM" id="MobiDB-lite"/>
    </source>
</evidence>
<name>A0A8T0DQ64_9TREM</name>
<dbReference type="SUPFAM" id="SSF47473">
    <property type="entry name" value="EF-hand"/>
    <property type="match status" value="1"/>
</dbReference>
<accession>A0A8T0DQ64</accession>
<gene>
    <name evidence="6" type="ORF">P879_03394</name>
</gene>
<keyword evidence="3" id="KW-0106">Calcium</keyword>
<protein>
    <submittedName>
        <fullName evidence="6">Calcyphosin-2</fullName>
    </submittedName>
</protein>
<reference evidence="6 7" key="1">
    <citation type="submission" date="2019-07" db="EMBL/GenBank/DDBJ databases">
        <title>Annotation for the trematode Paragonimus westermani.</title>
        <authorList>
            <person name="Choi Y.-J."/>
        </authorList>
    </citation>
    <scope>NUCLEOTIDE SEQUENCE [LARGE SCALE GENOMIC DNA]</scope>
    <source>
        <strain evidence="6">180907_Pwestermani</strain>
    </source>
</reference>
<dbReference type="EMBL" id="JTDF01002329">
    <property type="protein sequence ID" value="KAF8568917.1"/>
    <property type="molecule type" value="Genomic_DNA"/>
</dbReference>
<proteinExistence type="predicted"/>
<dbReference type="PANTHER" id="PTHR34524">
    <property type="entry name" value="CALCYPHOSIN"/>
    <property type="match status" value="1"/>
</dbReference>
<dbReference type="InterPro" id="IPR057461">
    <property type="entry name" value="CAYP2_PH"/>
</dbReference>
<dbReference type="InterPro" id="IPR051581">
    <property type="entry name" value="Ca-bind"/>
</dbReference>
<evidence type="ECO:0000256" key="3">
    <source>
        <dbReference type="ARBA" id="ARBA00022837"/>
    </source>
</evidence>
<evidence type="ECO:0000313" key="7">
    <source>
        <dbReference type="Proteomes" id="UP000699462"/>
    </source>
</evidence>
<dbReference type="OrthoDB" id="6280085at2759"/>
<keyword evidence="7" id="KW-1185">Reference proteome</keyword>
<dbReference type="PANTHER" id="PTHR34524:SF1">
    <property type="entry name" value="CILIA- AND FLAGELLA-ASSOCIATED PROTEIN 68"/>
    <property type="match status" value="1"/>
</dbReference>
<dbReference type="Proteomes" id="UP000699462">
    <property type="component" value="Unassembled WGS sequence"/>
</dbReference>
<dbReference type="InterPro" id="IPR011992">
    <property type="entry name" value="EF-hand-dom_pair"/>
</dbReference>
<dbReference type="AlphaFoldDB" id="A0A8T0DQ64"/>
<feature type="domain" description="Calcyphosin-2 PH" evidence="5">
    <location>
        <begin position="229"/>
        <end position="397"/>
    </location>
</feature>
<evidence type="ECO:0000259" key="5">
    <source>
        <dbReference type="Pfam" id="PF25348"/>
    </source>
</evidence>
<evidence type="ECO:0000256" key="1">
    <source>
        <dbReference type="ARBA" id="ARBA00022723"/>
    </source>
</evidence>
<evidence type="ECO:0000313" key="6">
    <source>
        <dbReference type="EMBL" id="KAF8568917.1"/>
    </source>
</evidence>
<keyword evidence="2" id="KW-0677">Repeat</keyword>
<comment type="caution">
    <text evidence="6">The sequence shown here is derived from an EMBL/GenBank/DDBJ whole genome shotgun (WGS) entry which is preliminary data.</text>
</comment>
<feature type="region of interest" description="Disordered" evidence="4">
    <location>
        <begin position="114"/>
        <end position="143"/>
    </location>
</feature>
<organism evidence="6 7">
    <name type="scientific">Paragonimus westermani</name>
    <dbReference type="NCBI Taxonomy" id="34504"/>
    <lineage>
        <taxon>Eukaryota</taxon>
        <taxon>Metazoa</taxon>
        <taxon>Spiralia</taxon>
        <taxon>Lophotrochozoa</taxon>
        <taxon>Platyhelminthes</taxon>
        <taxon>Trematoda</taxon>
        <taxon>Digenea</taxon>
        <taxon>Plagiorchiida</taxon>
        <taxon>Troglotremata</taxon>
        <taxon>Troglotrematidae</taxon>
        <taxon>Paragonimus</taxon>
    </lineage>
</organism>
<dbReference type="Gene3D" id="1.10.238.10">
    <property type="entry name" value="EF-hand"/>
    <property type="match status" value="1"/>
</dbReference>
<sequence length="641" mass="72757">MWCIVTSENCKSIKRLAQKKLDGQVSSTEQNVSSLLPSRIPKLKLDGLPDNSGEPVYTLAHTRHPAPSDRSLSTSTVSWGTESSYRSPGPIVPQQVKPATVYPPWATHLPVMQSEIKQQSSPENSPEHHHQQDCGSDGMNVSDSHVAGTLTERVCTEVENVFREKGKYTALRTQVNPIECVKYTDSHSGGQSCNLVGCVSCLLFKSFHAPSAQTLHRAILATETRTNFNLHMWFVASLSVFEPIDLQPNTHSRAQHIREWRNSISSWNLRNFTGIAFPEDSTWALYETHRIGSSTKALPFLRRAVYHCAWGSRMGQAYVPEIDFVPGTILYVTYAQSEYAPEPLRRFLEHTDNVLRIRISGVDTAARNQALETELTRQQLPKDLWYSVIAKLLVARLPLQPVLLMQLFQIQASWRRALRNRSRPVEAYLQLYLHYRDEMARRLTEPVTNHKNASENLNILSRQILEDGLQWFKLPDVHEAALDLLWHTFEVTGGYHGAVHYTDYVRLVFGDLTEFRRKLVVKAFSKMDPNLSGHVKLLDLRRFYAAPVWAVKELGSKVYFPSNDLEQVFRQLAVSPEKVDFAEFEAFYQATSITLSGCPVDTVTQTSDSTVLATLMQTNLDRSPDVNDEQFARLIRSCWGI</sequence>
<feature type="compositionally biased region" description="Polar residues" evidence="4">
    <location>
        <begin position="115"/>
        <end position="124"/>
    </location>
</feature>